<keyword evidence="3" id="KW-1185">Reference proteome</keyword>
<dbReference type="EMBL" id="VTWT01000007">
    <property type="protein sequence ID" value="KAA9331859.1"/>
    <property type="molecule type" value="Genomic_DNA"/>
</dbReference>
<organism evidence="2 3">
    <name type="scientific">Adhaeribacter soli</name>
    <dbReference type="NCBI Taxonomy" id="2607655"/>
    <lineage>
        <taxon>Bacteria</taxon>
        <taxon>Pseudomonadati</taxon>
        <taxon>Bacteroidota</taxon>
        <taxon>Cytophagia</taxon>
        <taxon>Cytophagales</taxon>
        <taxon>Hymenobacteraceae</taxon>
        <taxon>Adhaeribacter</taxon>
    </lineage>
</organism>
<protein>
    <recommendedName>
        <fullName evidence="4">Transporter</fullName>
    </recommendedName>
</protein>
<dbReference type="RefSeq" id="WP_150904468.1">
    <property type="nucleotide sequence ID" value="NZ_VTWT01000007.1"/>
</dbReference>
<name>A0A5N1IV93_9BACT</name>
<evidence type="ECO:0000256" key="1">
    <source>
        <dbReference type="SAM" id="SignalP"/>
    </source>
</evidence>
<feature type="signal peptide" evidence="1">
    <location>
        <begin position="1"/>
        <end position="22"/>
    </location>
</feature>
<feature type="chain" id="PRO_5025028443" description="Transporter" evidence="1">
    <location>
        <begin position="23"/>
        <end position="509"/>
    </location>
</feature>
<dbReference type="Proteomes" id="UP000326570">
    <property type="component" value="Unassembled WGS sequence"/>
</dbReference>
<dbReference type="SUPFAM" id="SSF56935">
    <property type="entry name" value="Porins"/>
    <property type="match status" value="1"/>
</dbReference>
<accession>A0A5N1IV93</accession>
<sequence>MKNLKIIAAGLALLAWSGKAMAQNETDALRYSLLGFGGTARVQGLAGAQTALGADASTMAGNPAGLGLYRKSEVTFSAGLNFNETKSRFGGISTPDSRNNFNIPQLGIVFADRKPDEVEGKWRGGSFGIGFTRLNSFQSRTSYETNLADQNSFLQSLQDNITNFGITKAELDAEYGNNGDNITTTEGLAYATFLIDADTLTGKLFVPGRKGIVNQQESIFRRGAQNQWDFSYGASYLDKLFIGGSLGLVTVRYEQERTLTETSAQEEPVLANYTLTDYFKTSGAGINFRVGLIYKPVDALRIGANIQTPTFMGLTDYYNSDIETNYRPDVVSPSRFTARTIDGQFEYNLTTPFRANGGLAYFIGKYGFVSADIEYVDYGDARFSFSDDNPYGYDPGTKYFRAQNSRISSTYGSALNYRVGAEARFDVFRVRGGFAYYGDPYKTSNVERNRKYFTGGIGLKESNYFIDAAYVFSKYNSYYSPYSLNDNSQPVINTDNNNSSFVVTAGFNF</sequence>
<dbReference type="Gene3D" id="2.40.160.60">
    <property type="entry name" value="Outer membrane protein transport protein (OMPP1/FadL/TodX)"/>
    <property type="match status" value="1"/>
</dbReference>
<comment type="caution">
    <text evidence="2">The sequence shown here is derived from an EMBL/GenBank/DDBJ whole genome shotgun (WGS) entry which is preliminary data.</text>
</comment>
<evidence type="ECO:0000313" key="2">
    <source>
        <dbReference type="EMBL" id="KAA9331859.1"/>
    </source>
</evidence>
<dbReference type="AlphaFoldDB" id="A0A5N1IV93"/>
<evidence type="ECO:0008006" key="4">
    <source>
        <dbReference type="Google" id="ProtNLM"/>
    </source>
</evidence>
<gene>
    <name evidence="2" type="ORF">F0P94_13760</name>
</gene>
<reference evidence="2 3" key="1">
    <citation type="submission" date="2019-09" db="EMBL/GenBank/DDBJ databases">
        <title>Genome sequence of Adhaeribacter sp. M2.</title>
        <authorList>
            <person name="Srinivasan S."/>
        </authorList>
    </citation>
    <scope>NUCLEOTIDE SEQUENCE [LARGE SCALE GENOMIC DNA]</scope>
    <source>
        <strain evidence="2 3">M2</strain>
    </source>
</reference>
<proteinExistence type="predicted"/>
<keyword evidence="1" id="KW-0732">Signal</keyword>
<evidence type="ECO:0000313" key="3">
    <source>
        <dbReference type="Proteomes" id="UP000326570"/>
    </source>
</evidence>